<accession>A0A4S8LN69</accession>
<sequence>MKRAATQQVEQSEMDDESVNVNNEEGVIEQVLDAEMGALSEQDETLDMNIDVEMERESESESGSKSQSDSKMEMEMDVDGVKTTKYEEQQMSREEGPLTFPWQKILKKTPVRVRVRVRDRLVLGSG</sequence>
<feature type="compositionally biased region" description="Polar residues" evidence="1">
    <location>
        <begin position="1"/>
        <end position="11"/>
    </location>
</feature>
<keyword evidence="3" id="KW-1185">Reference proteome</keyword>
<proteinExistence type="predicted"/>
<reference evidence="2 3" key="1">
    <citation type="journal article" date="2019" name="Nat. Ecol. Evol.">
        <title>Megaphylogeny resolves global patterns of mushroom evolution.</title>
        <authorList>
            <person name="Varga T."/>
            <person name="Krizsan K."/>
            <person name="Foldi C."/>
            <person name="Dima B."/>
            <person name="Sanchez-Garcia M."/>
            <person name="Sanchez-Ramirez S."/>
            <person name="Szollosi G.J."/>
            <person name="Szarkandi J.G."/>
            <person name="Papp V."/>
            <person name="Albert L."/>
            <person name="Andreopoulos W."/>
            <person name="Angelini C."/>
            <person name="Antonin V."/>
            <person name="Barry K.W."/>
            <person name="Bougher N.L."/>
            <person name="Buchanan P."/>
            <person name="Buyck B."/>
            <person name="Bense V."/>
            <person name="Catcheside P."/>
            <person name="Chovatia M."/>
            <person name="Cooper J."/>
            <person name="Damon W."/>
            <person name="Desjardin D."/>
            <person name="Finy P."/>
            <person name="Geml J."/>
            <person name="Haridas S."/>
            <person name="Hughes K."/>
            <person name="Justo A."/>
            <person name="Karasinski D."/>
            <person name="Kautmanova I."/>
            <person name="Kiss B."/>
            <person name="Kocsube S."/>
            <person name="Kotiranta H."/>
            <person name="LaButti K.M."/>
            <person name="Lechner B.E."/>
            <person name="Liimatainen K."/>
            <person name="Lipzen A."/>
            <person name="Lukacs Z."/>
            <person name="Mihaltcheva S."/>
            <person name="Morgado L.N."/>
            <person name="Niskanen T."/>
            <person name="Noordeloos M.E."/>
            <person name="Ohm R.A."/>
            <person name="Ortiz-Santana B."/>
            <person name="Ovrebo C."/>
            <person name="Racz N."/>
            <person name="Riley R."/>
            <person name="Savchenko A."/>
            <person name="Shiryaev A."/>
            <person name="Soop K."/>
            <person name="Spirin V."/>
            <person name="Szebenyi C."/>
            <person name="Tomsovsky M."/>
            <person name="Tulloss R.E."/>
            <person name="Uehling J."/>
            <person name="Grigoriev I.V."/>
            <person name="Vagvolgyi C."/>
            <person name="Papp T."/>
            <person name="Martin F.M."/>
            <person name="Miettinen O."/>
            <person name="Hibbett D.S."/>
            <person name="Nagy L.G."/>
        </authorList>
    </citation>
    <scope>NUCLEOTIDE SEQUENCE [LARGE SCALE GENOMIC DNA]</scope>
    <source>
        <strain evidence="2 3">CBS 962.96</strain>
    </source>
</reference>
<dbReference type="Proteomes" id="UP000297245">
    <property type="component" value="Unassembled WGS sequence"/>
</dbReference>
<dbReference type="EMBL" id="ML179343">
    <property type="protein sequence ID" value="THU90188.1"/>
    <property type="molecule type" value="Genomic_DNA"/>
</dbReference>
<evidence type="ECO:0000256" key="1">
    <source>
        <dbReference type="SAM" id="MobiDB-lite"/>
    </source>
</evidence>
<feature type="region of interest" description="Disordered" evidence="1">
    <location>
        <begin position="51"/>
        <end position="77"/>
    </location>
</feature>
<evidence type="ECO:0000313" key="2">
    <source>
        <dbReference type="EMBL" id="THU90188.1"/>
    </source>
</evidence>
<evidence type="ECO:0000313" key="3">
    <source>
        <dbReference type="Proteomes" id="UP000297245"/>
    </source>
</evidence>
<feature type="region of interest" description="Disordered" evidence="1">
    <location>
        <begin position="1"/>
        <end position="22"/>
    </location>
</feature>
<name>A0A4S8LN69_DENBC</name>
<feature type="compositionally biased region" description="Basic and acidic residues" evidence="1">
    <location>
        <begin position="68"/>
        <end position="77"/>
    </location>
</feature>
<gene>
    <name evidence="2" type="ORF">K435DRAFT_864533</name>
</gene>
<protein>
    <submittedName>
        <fullName evidence="2">Uncharacterized protein</fullName>
    </submittedName>
</protein>
<organism evidence="2 3">
    <name type="scientific">Dendrothele bispora (strain CBS 962.96)</name>
    <dbReference type="NCBI Taxonomy" id="1314807"/>
    <lineage>
        <taxon>Eukaryota</taxon>
        <taxon>Fungi</taxon>
        <taxon>Dikarya</taxon>
        <taxon>Basidiomycota</taxon>
        <taxon>Agaricomycotina</taxon>
        <taxon>Agaricomycetes</taxon>
        <taxon>Agaricomycetidae</taxon>
        <taxon>Agaricales</taxon>
        <taxon>Agaricales incertae sedis</taxon>
        <taxon>Dendrothele</taxon>
    </lineage>
</organism>
<dbReference type="AlphaFoldDB" id="A0A4S8LN69"/>